<comment type="cofactor">
    <cofactor evidence="10">
        <name>FAD</name>
        <dbReference type="ChEBI" id="CHEBI:57692"/>
    </cofactor>
</comment>
<keyword evidence="2 10" id="KW-0489">Methyltransferase</keyword>
<comment type="catalytic activity">
    <reaction evidence="10">
        <text>5-aminomethyl-2-thiouridine(34) in tRNA + S-adenosyl-L-methionine = 5-methylaminomethyl-2-thiouridine(34) in tRNA + S-adenosyl-L-homocysteine + H(+)</text>
        <dbReference type="Rhea" id="RHEA:19569"/>
        <dbReference type="Rhea" id="RHEA-COMP:10195"/>
        <dbReference type="Rhea" id="RHEA-COMP:10197"/>
        <dbReference type="ChEBI" id="CHEBI:15378"/>
        <dbReference type="ChEBI" id="CHEBI:57856"/>
        <dbReference type="ChEBI" id="CHEBI:59789"/>
        <dbReference type="ChEBI" id="CHEBI:74454"/>
        <dbReference type="ChEBI" id="CHEBI:74455"/>
        <dbReference type="EC" id="2.1.1.61"/>
    </reaction>
</comment>
<dbReference type="GO" id="GO:0002098">
    <property type="term" value="P:tRNA wobble uridine modification"/>
    <property type="evidence" value="ECO:0007669"/>
    <property type="project" value="TreeGrafter"/>
</dbReference>
<dbReference type="NCBIfam" id="TIGR03197">
    <property type="entry name" value="MnmC_Cterm"/>
    <property type="match status" value="1"/>
</dbReference>
<feature type="region of interest" description="tRNA (mnm(5)s(2)U34)-methyltransferase" evidence="10">
    <location>
        <begin position="1"/>
        <end position="246"/>
    </location>
</feature>
<organism evidence="13 14">
    <name type="scientific">Plesiomonas shigelloides</name>
    <name type="common">Aeromonas shigelloides</name>
    <dbReference type="NCBI Taxonomy" id="703"/>
    <lineage>
        <taxon>Bacteria</taxon>
        <taxon>Pseudomonadati</taxon>
        <taxon>Pseudomonadota</taxon>
        <taxon>Gammaproteobacteria</taxon>
        <taxon>Enterobacterales</taxon>
        <taxon>Enterobacteriaceae</taxon>
        <taxon>Plesiomonas</taxon>
    </lineage>
</organism>
<comment type="similarity">
    <text evidence="10">In the C-terminal section; belongs to the DAO family.</text>
</comment>
<comment type="subcellular location">
    <subcellularLocation>
        <location evidence="10">Cytoplasm</location>
    </subcellularLocation>
</comment>
<feature type="domain" description="MnmC-like methyltransferase" evidence="12">
    <location>
        <begin position="118"/>
        <end position="245"/>
    </location>
</feature>
<dbReference type="FunFam" id="3.40.50.150:FF:000107">
    <property type="entry name" value="tRNA 5-methylaminomethyl-2-thiouridine biosynthesis bifunctional protein MnmC"/>
    <property type="match status" value="1"/>
</dbReference>
<proteinExistence type="inferred from homology"/>
<dbReference type="InterPro" id="IPR047785">
    <property type="entry name" value="tRNA_MNMC2"/>
</dbReference>
<dbReference type="GO" id="GO:0032259">
    <property type="term" value="P:methylation"/>
    <property type="evidence" value="ECO:0007669"/>
    <property type="project" value="UniProtKB-KW"/>
</dbReference>
<dbReference type="Gene3D" id="3.40.50.150">
    <property type="entry name" value="Vaccinia Virus protein VP39"/>
    <property type="match status" value="1"/>
</dbReference>
<evidence type="ECO:0000256" key="4">
    <source>
        <dbReference type="ARBA" id="ARBA00022679"/>
    </source>
</evidence>
<dbReference type="NCBIfam" id="NF033855">
    <property type="entry name" value="tRNA_MNMC2"/>
    <property type="match status" value="1"/>
</dbReference>
<dbReference type="NCBIfam" id="NF002484">
    <property type="entry name" value="PRK01747.1-5"/>
    <property type="match status" value="1"/>
</dbReference>
<keyword evidence="3 10" id="KW-0285">Flavoprotein</keyword>
<dbReference type="InterPro" id="IPR008471">
    <property type="entry name" value="MnmC-like_methylTransf"/>
</dbReference>
<dbReference type="AlphaFoldDB" id="A0A8I1W2S3"/>
<dbReference type="InterPro" id="IPR023032">
    <property type="entry name" value="tRNA_MAMT_biosynth_bifunc_MnmC"/>
</dbReference>
<dbReference type="InterPro" id="IPR029063">
    <property type="entry name" value="SAM-dependent_MTases_sf"/>
</dbReference>
<dbReference type="InterPro" id="IPR006076">
    <property type="entry name" value="FAD-dep_OxRdtase"/>
</dbReference>
<dbReference type="EMBL" id="JAFNAA010000001">
    <property type="protein sequence ID" value="MBO1106817.1"/>
    <property type="molecule type" value="Genomic_DNA"/>
</dbReference>
<name>A0A8I1W2S3_PLESH</name>
<dbReference type="InterPro" id="IPR036188">
    <property type="entry name" value="FAD/NAD-bd_sf"/>
</dbReference>
<evidence type="ECO:0000256" key="5">
    <source>
        <dbReference type="ARBA" id="ARBA00022691"/>
    </source>
</evidence>
<reference evidence="13" key="1">
    <citation type="submission" date="2021-03" db="EMBL/GenBank/DDBJ databases">
        <title>Plesiomonas shigelloides zfcc0051, isolated from zebrafish feces.</title>
        <authorList>
            <person name="Vanderhoek Z."/>
            <person name="Gaulke C."/>
        </authorList>
    </citation>
    <scope>NUCLEOTIDE SEQUENCE</scope>
    <source>
        <strain evidence="13">Zfcc0051</strain>
    </source>
</reference>
<keyword evidence="9 10" id="KW-0511">Multifunctional enzyme</keyword>
<evidence type="ECO:0000256" key="3">
    <source>
        <dbReference type="ARBA" id="ARBA00022630"/>
    </source>
</evidence>
<evidence type="ECO:0000259" key="12">
    <source>
        <dbReference type="Pfam" id="PF05430"/>
    </source>
</evidence>
<dbReference type="PANTHER" id="PTHR13847">
    <property type="entry name" value="SARCOSINE DEHYDROGENASE-RELATED"/>
    <property type="match status" value="1"/>
</dbReference>
<comment type="similarity">
    <text evidence="10">In the N-terminal section; belongs to the methyltransferase superfamily. tRNA (mnm(5)s(2)U34)-methyltransferase family.</text>
</comment>
<dbReference type="PANTHER" id="PTHR13847:SF283">
    <property type="entry name" value="TRNA 5-METHYLAMINOMETHYL-2-THIOURIDINE BIOSYNTHESIS BIFUNCTIONAL PROTEIN MNMC"/>
    <property type="match status" value="1"/>
</dbReference>
<comment type="caution">
    <text evidence="13">The sequence shown here is derived from an EMBL/GenBank/DDBJ whole genome shotgun (WGS) entry which is preliminary data.</text>
</comment>
<evidence type="ECO:0000256" key="9">
    <source>
        <dbReference type="ARBA" id="ARBA00023268"/>
    </source>
</evidence>
<keyword evidence="8 10" id="KW-0560">Oxidoreductase</keyword>
<dbReference type="Proteomes" id="UP000664658">
    <property type="component" value="Unassembled WGS sequence"/>
</dbReference>
<dbReference type="SUPFAM" id="SSF51905">
    <property type="entry name" value="FAD/NAD(P)-binding domain"/>
    <property type="match status" value="1"/>
</dbReference>
<gene>
    <name evidence="10 13" type="primary">mnmC</name>
    <name evidence="13" type="ORF">J2R62_01030</name>
</gene>
<evidence type="ECO:0000256" key="7">
    <source>
        <dbReference type="ARBA" id="ARBA00022827"/>
    </source>
</evidence>
<evidence type="ECO:0000313" key="14">
    <source>
        <dbReference type="Proteomes" id="UP000664658"/>
    </source>
</evidence>
<evidence type="ECO:0000256" key="10">
    <source>
        <dbReference type="HAMAP-Rule" id="MF_01102"/>
    </source>
</evidence>
<dbReference type="GO" id="GO:0016645">
    <property type="term" value="F:oxidoreductase activity, acting on the CH-NH group of donors"/>
    <property type="evidence" value="ECO:0007669"/>
    <property type="project" value="InterPro"/>
</dbReference>
<keyword evidence="6 10" id="KW-0819">tRNA processing</keyword>
<dbReference type="Gene3D" id="3.50.50.60">
    <property type="entry name" value="FAD/NAD(P)-binding domain"/>
    <property type="match status" value="1"/>
</dbReference>
<evidence type="ECO:0000256" key="2">
    <source>
        <dbReference type="ARBA" id="ARBA00022603"/>
    </source>
</evidence>
<dbReference type="HAMAP" id="MF_01102">
    <property type="entry name" value="MnmC"/>
    <property type="match status" value="1"/>
</dbReference>
<evidence type="ECO:0000256" key="1">
    <source>
        <dbReference type="ARBA" id="ARBA00022490"/>
    </source>
</evidence>
<keyword evidence="1 10" id="KW-0963">Cytoplasm</keyword>
<feature type="domain" description="FAD dependent oxidoreductase" evidence="11">
    <location>
        <begin position="269"/>
        <end position="655"/>
    </location>
</feature>
<keyword evidence="4 10" id="KW-0808">Transferase</keyword>
<protein>
    <recommendedName>
        <fullName evidence="10">tRNA 5-methylaminomethyl-2-thiouridine biosynthesis bifunctional protein MnmC</fullName>
        <shortName evidence="10">tRNA mnm(5)s(2)U biosynthesis bifunctional protein</shortName>
    </recommendedName>
    <domain>
        <recommendedName>
            <fullName evidence="10">tRNA (mnm(5)s(2)U34)-methyltransferase</fullName>
            <ecNumber evidence="10">2.1.1.61</ecNumber>
        </recommendedName>
    </domain>
    <domain>
        <recommendedName>
            <fullName evidence="10">FAD-dependent cmnm(5)s(2)U34 oxidoreductase</fullName>
            <ecNumber evidence="10">1.5.-.-</ecNumber>
        </recommendedName>
    </domain>
</protein>
<evidence type="ECO:0000259" key="11">
    <source>
        <dbReference type="Pfam" id="PF01266"/>
    </source>
</evidence>
<accession>A0A8I1W2S3</accession>
<dbReference type="GO" id="GO:0005737">
    <property type="term" value="C:cytoplasm"/>
    <property type="evidence" value="ECO:0007669"/>
    <property type="project" value="UniProtKB-SubCell"/>
</dbReference>
<dbReference type="EC" id="1.5.-.-" evidence="10"/>
<dbReference type="Pfam" id="PF05430">
    <property type="entry name" value="Methyltransf_30"/>
    <property type="match status" value="1"/>
</dbReference>
<dbReference type="NCBIfam" id="NF002481">
    <property type="entry name" value="PRK01747.1-2"/>
    <property type="match status" value="1"/>
</dbReference>
<comment type="function">
    <text evidence="10">Catalyzes the last two steps in the biosynthesis of 5-methylaminomethyl-2-thiouridine (mnm(5)s(2)U) at the wobble position (U34) in tRNA. Catalyzes the FAD-dependent demodification of cmnm(5)s(2)U34 to nm(5)s(2)U34, followed by the transfer of a methyl group from S-adenosyl-L-methionine to nm(5)s(2)U34, to form mnm(5)s(2)U34.</text>
</comment>
<dbReference type="EC" id="2.1.1.61" evidence="10"/>
<dbReference type="Pfam" id="PF01266">
    <property type="entry name" value="DAO"/>
    <property type="match status" value="1"/>
</dbReference>
<sequence>MNTSSIQQATLRFNEQGTPVSAEFDDVYFSNQNGLEETRYVFLSGNQLPERWLHHPADRFIVAETGFGTGLNFLTLWQSFREFQRNHPDSQLKRLHFISTEKFPLSAADLALAHQSWPELAEMAAELRQNWPLPISGCQRLLLDQGRVILDVWFGDVNETFGDWGRDYEGQIDAWFLDGFAPSKNPDMWNEQLFAHMVRMAKPGSGTFATFTAAGFVRRGLQAAGFEITRLKGFRHKREMLCGRRPAQSLTPNEPAPWYARPAASSLQDVAIIGGGIASALLAQALLQRGAKVTLYCADAQAAQGASGNRQGALYPLLNGAKDPLARFFAHAFQFARQRYDALDAQGIAFDHRWCSVLQLAHNEAAANKQANLQHAQWPEAMVSIHSPESAEVRAGVPLGFAAVEYPQGGWLCPAQLTANLLQHLQQQGLSIHYQHTLRHLAHTATGWDLQLEIVDAHEQRTNITANHAVVVLANGYRISEFGESEHLPVYPVRGQVSHIPTDTNLSQLNTVLCAEGYLTPVNIRGDQHCLGATYGRGDTSTDLRDSDQQENLAKLQRSLPDVAWAQQVRISQEPQPEMPDARAAVRCATRDHLPLMGALPDYAATLTQYAELATQLSSAVPVEDAPYYPDLFVLGALGSRGLTSAPLLAEVLAAQMNGEPLPLERDILNALNPNRYWVRKLLKGKPVQNEPRG</sequence>
<dbReference type="RefSeq" id="WP_207541452.1">
    <property type="nucleotide sequence ID" value="NZ_JAFNAA010000001.1"/>
</dbReference>
<evidence type="ECO:0000313" key="13">
    <source>
        <dbReference type="EMBL" id="MBO1106817.1"/>
    </source>
</evidence>
<evidence type="ECO:0000256" key="6">
    <source>
        <dbReference type="ARBA" id="ARBA00022694"/>
    </source>
</evidence>
<dbReference type="Gene3D" id="3.30.9.10">
    <property type="entry name" value="D-Amino Acid Oxidase, subunit A, domain 2"/>
    <property type="match status" value="1"/>
</dbReference>
<dbReference type="InterPro" id="IPR017610">
    <property type="entry name" value="tRNA_S-uridine_synth_MnmC_C"/>
</dbReference>
<dbReference type="GO" id="GO:0004808">
    <property type="term" value="F:tRNA (5-methylaminomethyl-2-thiouridylate)(34)-methyltransferase activity"/>
    <property type="evidence" value="ECO:0007669"/>
    <property type="project" value="UniProtKB-EC"/>
</dbReference>
<dbReference type="SUPFAM" id="SSF54373">
    <property type="entry name" value="FAD-linked reductases, C-terminal domain"/>
    <property type="match status" value="1"/>
</dbReference>
<dbReference type="GO" id="GO:0050660">
    <property type="term" value="F:flavin adenine dinucleotide binding"/>
    <property type="evidence" value="ECO:0007669"/>
    <property type="project" value="UniProtKB-UniRule"/>
</dbReference>
<evidence type="ECO:0000256" key="8">
    <source>
        <dbReference type="ARBA" id="ARBA00023002"/>
    </source>
</evidence>
<keyword evidence="5 10" id="KW-0949">S-adenosyl-L-methionine</keyword>
<feature type="region of interest" description="FAD-dependent cmnm(5)s(2)U34 oxidoreductase" evidence="10">
    <location>
        <begin position="273"/>
        <end position="694"/>
    </location>
</feature>
<keyword evidence="7 10" id="KW-0274">FAD</keyword>